<sequence>MASESYAGEILTGGREGPAASTTIPLDREGGGRKEGNHEIEPIDLNGDGRVESVTAGDSGAGKPGRPGRRSCASGRANGSAHWSSAGDVGIGYAKPEDFGYGAAWAAFTR</sequence>
<feature type="region of interest" description="Disordered" evidence="1">
    <location>
        <begin position="1"/>
        <end position="87"/>
    </location>
</feature>
<dbReference type="EMBL" id="JACHMP010000001">
    <property type="protein sequence ID" value="MBB5822800.1"/>
    <property type="molecule type" value="Genomic_DNA"/>
</dbReference>
<dbReference type="RefSeq" id="WP_184548032.1">
    <property type="nucleotide sequence ID" value="NZ_JACHMP010000001.1"/>
</dbReference>
<accession>A0A7W9ILZ1</accession>
<name>A0A7W9ILZ1_9ACTN</name>
<reference evidence="2 3" key="1">
    <citation type="submission" date="2020-08" db="EMBL/GenBank/DDBJ databases">
        <title>Sequencing the genomes of 1000 actinobacteria strains.</title>
        <authorList>
            <person name="Klenk H.-P."/>
        </authorList>
    </citation>
    <scope>NUCLEOTIDE SEQUENCE [LARGE SCALE GENOMIC DNA]</scope>
    <source>
        <strain evidence="2 3">DSM 46887</strain>
    </source>
</reference>
<organism evidence="2 3">
    <name type="scientific">Streptosporangium becharense</name>
    <dbReference type="NCBI Taxonomy" id="1816182"/>
    <lineage>
        <taxon>Bacteria</taxon>
        <taxon>Bacillati</taxon>
        <taxon>Actinomycetota</taxon>
        <taxon>Actinomycetes</taxon>
        <taxon>Streptosporangiales</taxon>
        <taxon>Streptosporangiaceae</taxon>
        <taxon>Streptosporangium</taxon>
    </lineage>
</organism>
<protein>
    <submittedName>
        <fullName evidence="2">Uncharacterized protein</fullName>
    </submittedName>
</protein>
<evidence type="ECO:0000313" key="3">
    <source>
        <dbReference type="Proteomes" id="UP000540685"/>
    </source>
</evidence>
<feature type="compositionally biased region" description="Basic and acidic residues" evidence="1">
    <location>
        <begin position="26"/>
        <end position="51"/>
    </location>
</feature>
<dbReference type="Proteomes" id="UP000540685">
    <property type="component" value="Unassembled WGS sequence"/>
</dbReference>
<evidence type="ECO:0000256" key="1">
    <source>
        <dbReference type="SAM" id="MobiDB-lite"/>
    </source>
</evidence>
<evidence type="ECO:0000313" key="2">
    <source>
        <dbReference type="EMBL" id="MBB5822800.1"/>
    </source>
</evidence>
<proteinExistence type="predicted"/>
<gene>
    <name evidence="2" type="ORF">F4562_005862</name>
</gene>
<comment type="caution">
    <text evidence="2">The sequence shown here is derived from an EMBL/GenBank/DDBJ whole genome shotgun (WGS) entry which is preliminary data.</text>
</comment>
<dbReference type="AlphaFoldDB" id="A0A7W9ILZ1"/>
<keyword evidence="3" id="KW-1185">Reference proteome</keyword>